<dbReference type="Proteomes" id="UP001218362">
    <property type="component" value="Chromosome"/>
</dbReference>
<evidence type="ECO:0000259" key="1">
    <source>
        <dbReference type="PROSITE" id="PS51340"/>
    </source>
</evidence>
<dbReference type="AlphaFoldDB" id="A0AAJ5X9X3"/>
<dbReference type="GO" id="GO:0030170">
    <property type="term" value="F:pyridoxal phosphate binding"/>
    <property type="evidence" value="ECO:0007669"/>
    <property type="project" value="InterPro"/>
</dbReference>
<proteinExistence type="predicted"/>
<sequence>MKLTLGPVMVGTAVPFRGEEASAIGKLPVSGPVAVGPLGLEGDQQADRVHHGGVDMAVHHYPHDHYPAWRAELDDHPLLAAAGAFGENISTEGLTEENVLIGDRFRLGSALVEVSQGRQPCWKIDHKFGAKGITLRVMQTGRCGWYYRVLEPGTVGQGDSFELVERGHESWDIERVFRGMFHKGASTQELVGIAQLTALSQEWRGRALERAVFQEGRAHE</sequence>
<dbReference type="PANTHER" id="PTHR30212:SF2">
    <property type="entry name" value="PROTEIN YIIM"/>
    <property type="match status" value="1"/>
</dbReference>
<feature type="domain" description="MOSC" evidence="1">
    <location>
        <begin position="27"/>
        <end position="164"/>
    </location>
</feature>
<dbReference type="InterPro" id="IPR011037">
    <property type="entry name" value="Pyrv_Knase-like_insert_dom_sf"/>
</dbReference>
<accession>A0AAJ5X9X3</accession>
<dbReference type="KEGG" id="acob:P0Y56_03470"/>
<evidence type="ECO:0000313" key="2">
    <source>
        <dbReference type="EMBL" id="WEK47357.1"/>
    </source>
</evidence>
<gene>
    <name evidence="2" type="ORF">P0Y56_03470</name>
</gene>
<organism evidence="2 3">
    <name type="scientific">Candidatus Andeanibacterium colombiense</name>
    <dbReference type="NCBI Taxonomy" id="3121345"/>
    <lineage>
        <taxon>Bacteria</taxon>
        <taxon>Pseudomonadati</taxon>
        <taxon>Pseudomonadota</taxon>
        <taxon>Alphaproteobacteria</taxon>
        <taxon>Sphingomonadales</taxon>
        <taxon>Sphingomonadaceae</taxon>
        <taxon>Candidatus Andeanibacterium</taxon>
    </lineage>
</organism>
<dbReference type="Pfam" id="PF03473">
    <property type="entry name" value="MOSC"/>
    <property type="match status" value="1"/>
</dbReference>
<dbReference type="InterPro" id="IPR052353">
    <property type="entry name" value="Benzoxazolinone_Detox_Enz"/>
</dbReference>
<protein>
    <submittedName>
        <fullName evidence="2">MOSC domain-containing protein</fullName>
    </submittedName>
</protein>
<dbReference type="PANTHER" id="PTHR30212">
    <property type="entry name" value="PROTEIN YIIM"/>
    <property type="match status" value="1"/>
</dbReference>
<dbReference type="SUPFAM" id="SSF50800">
    <property type="entry name" value="PK beta-barrel domain-like"/>
    <property type="match status" value="1"/>
</dbReference>
<evidence type="ECO:0000313" key="3">
    <source>
        <dbReference type="Proteomes" id="UP001218362"/>
    </source>
</evidence>
<dbReference type="Gene3D" id="2.40.33.20">
    <property type="entry name" value="PK beta-barrel domain-like"/>
    <property type="match status" value="1"/>
</dbReference>
<dbReference type="InterPro" id="IPR005302">
    <property type="entry name" value="MoCF_Sase_C"/>
</dbReference>
<dbReference type="PROSITE" id="PS51340">
    <property type="entry name" value="MOSC"/>
    <property type="match status" value="1"/>
</dbReference>
<dbReference type="EMBL" id="CP119316">
    <property type="protein sequence ID" value="WEK47357.1"/>
    <property type="molecule type" value="Genomic_DNA"/>
</dbReference>
<dbReference type="GO" id="GO:0030151">
    <property type="term" value="F:molybdenum ion binding"/>
    <property type="evidence" value="ECO:0007669"/>
    <property type="project" value="InterPro"/>
</dbReference>
<reference evidence="2" key="1">
    <citation type="submission" date="2023-03" db="EMBL/GenBank/DDBJ databases">
        <title>Andean soil-derived lignocellulolytic bacterial consortium as a source of novel taxa and putative plastic-active enzymes.</title>
        <authorList>
            <person name="Diaz-Garcia L."/>
            <person name="Chuvochina M."/>
            <person name="Feuerriegel G."/>
            <person name="Bunk B."/>
            <person name="Sproer C."/>
            <person name="Streit W.R."/>
            <person name="Rodriguez L.M."/>
            <person name="Overmann J."/>
            <person name="Jimenez D.J."/>
        </authorList>
    </citation>
    <scope>NUCLEOTIDE SEQUENCE</scope>
    <source>
        <strain evidence="2">MAG 26</strain>
    </source>
</reference>
<dbReference type="GO" id="GO:0003824">
    <property type="term" value="F:catalytic activity"/>
    <property type="evidence" value="ECO:0007669"/>
    <property type="project" value="InterPro"/>
</dbReference>
<name>A0AAJ5X9X3_9SPHN</name>